<feature type="domain" description="Cleaved adhesin" evidence="3">
    <location>
        <begin position="109"/>
        <end position="209"/>
    </location>
</feature>
<dbReference type="Gene3D" id="2.60.120.200">
    <property type="match status" value="1"/>
</dbReference>
<feature type="chain" id="PRO_5045069523" evidence="2">
    <location>
        <begin position="21"/>
        <end position="299"/>
    </location>
</feature>
<gene>
    <name evidence="5" type="ORF">K1I41_09150</name>
</gene>
<reference evidence="5 6" key="1">
    <citation type="submission" date="2021-07" db="EMBL/GenBank/DDBJ databases">
        <title>Flavobacterium WSW3-B6 sp.nov, isolated from seaweed.</title>
        <authorList>
            <person name="Muhammad N."/>
            <person name="Ho H."/>
            <person name="Lee Y.-J."/>
            <person name="Nguyen T."/>
            <person name="Ho J."/>
            <person name="Kim S.-G."/>
        </authorList>
    </citation>
    <scope>NUCLEOTIDE SEQUENCE [LARGE SCALE GENOMIC DNA]</scope>
    <source>
        <strain evidence="5 6">WSW3-B6</strain>
    </source>
</reference>
<evidence type="ECO:0000256" key="1">
    <source>
        <dbReference type="ARBA" id="ARBA00022729"/>
    </source>
</evidence>
<dbReference type="InterPro" id="IPR011628">
    <property type="entry name" value="Cleaved_adhesin"/>
</dbReference>
<evidence type="ECO:0000313" key="5">
    <source>
        <dbReference type="EMBL" id="QYJ67709.1"/>
    </source>
</evidence>
<feature type="domain" description="Secretion system C-terminal sorting" evidence="4">
    <location>
        <begin position="226"/>
        <end position="297"/>
    </location>
</feature>
<accession>A0ABX8V4F4</accession>
<sequence>MKKQLLTGALVLGSLFTANAQVTLFEDSFESYDDFIIENIGDYSLIDGDMAVSYGVQDVEFTNATYVGSFIVFNPSQTTPALTDGWEPHTGNKMAVCFNALPDTNPSGPNDDWLISPQITLSSAGNMLSMWAKSVTDDFGLERFSVAISTTGTAVEDFTVISEGTFLEAPVEWTEYTYDLDVYANQQVYIAVHCTSNDAFALFVDDITVTADVASIEDNLLSQFTVYPNPATDVITITNAASTPIDSATITDINGRTVKTVTFSGVAETQINIADLAVGVYVLNIESSKGTATKKIVKN</sequence>
<dbReference type="EMBL" id="CP080429">
    <property type="protein sequence ID" value="QYJ67709.1"/>
    <property type="molecule type" value="Genomic_DNA"/>
</dbReference>
<protein>
    <submittedName>
        <fullName evidence="5">Choice-of-anchor J domain-containing protein</fullName>
    </submittedName>
</protein>
<dbReference type="RefSeq" id="WP_220640054.1">
    <property type="nucleotide sequence ID" value="NZ_CP080429.1"/>
</dbReference>
<proteinExistence type="predicted"/>
<dbReference type="Pfam" id="PF07675">
    <property type="entry name" value="Cleaved_Adhesin"/>
    <property type="match status" value="1"/>
</dbReference>
<dbReference type="InterPro" id="IPR026444">
    <property type="entry name" value="Secre_tail"/>
</dbReference>
<keyword evidence="1 2" id="KW-0732">Signal</keyword>
<feature type="signal peptide" evidence="2">
    <location>
        <begin position="1"/>
        <end position="20"/>
    </location>
</feature>
<keyword evidence="6" id="KW-1185">Reference proteome</keyword>
<name>A0ABX8V4F4_9FLAO</name>
<dbReference type="NCBIfam" id="TIGR04183">
    <property type="entry name" value="Por_Secre_tail"/>
    <property type="match status" value="1"/>
</dbReference>
<organism evidence="5 6">
    <name type="scientific">Flavobacterium litorale</name>
    <dbReference type="NCBI Taxonomy" id="2856519"/>
    <lineage>
        <taxon>Bacteria</taxon>
        <taxon>Pseudomonadati</taxon>
        <taxon>Bacteroidota</taxon>
        <taxon>Flavobacteriia</taxon>
        <taxon>Flavobacteriales</taxon>
        <taxon>Flavobacteriaceae</taxon>
        <taxon>Flavobacterium</taxon>
    </lineage>
</organism>
<evidence type="ECO:0000259" key="3">
    <source>
        <dbReference type="Pfam" id="PF07675"/>
    </source>
</evidence>
<evidence type="ECO:0000259" key="4">
    <source>
        <dbReference type="Pfam" id="PF18962"/>
    </source>
</evidence>
<dbReference type="NCBIfam" id="NF038128">
    <property type="entry name" value="choice_anch_J"/>
    <property type="match status" value="1"/>
</dbReference>
<evidence type="ECO:0000256" key="2">
    <source>
        <dbReference type="SAM" id="SignalP"/>
    </source>
</evidence>
<dbReference type="Proteomes" id="UP000825381">
    <property type="component" value="Chromosome"/>
</dbReference>
<dbReference type="Pfam" id="PF18962">
    <property type="entry name" value="Por_Secre_tail"/>
    <property type="match status" value="1"/>
</dbReference>
<evidence type="ECO:0000313" key="6">
    <source>
        <dbReference type="Proteomes" id="UP000825381"/>
    </source>
</evidence>